<accession>A0A2G9UFF5</accession>
<dbReference type="GO" id="GO:0071036">
    <property type="term" value="P:nuclear polyadenylation-dependent snoRNA catabolic process"/>
    <property type="evidence" value="ECO:0007669"/>
    <property type="project" value="TreeGrafter"/>
</dbReference>
<dbReference type="GO" id="GO:0071044">
    <property type="term" value="P:histone mRNA catabolic process"/>
    <property type="evidence" value="ECO:0007669"/>
    <property type="project" value="TreeGrafter"/>
</dbReference>
<keyword evidence="12" id="KW-1185">Reference proteome</keyword>
<dbReference type="GO" id="GO:0071037">
    <property type="term" value="P:nuclear polyadenylation-dependent snRNA catabolic process"/>
    <property type="evidence" value="ECO:0007669"/>
    <property type="project" value="TreeGrafter"/>
</dbReference>
<evidence type="ECO:0000256" key="2">
    <source>
        <dbReference type="ARBA" id="ARBA00022552"/>
    </source>
</evidence>
<evidence type="ECO:0000256" key="6">
    <source>
        <dbReference type="ARBA" id="ARBA00022839"/>
    </source>
</evidence>
<organism evidence="11 12">
    <name type="scientific">Teladorsagia circumcincta</name>
    <name type="common">Brown stomach worm</name>
    <name type="synonym">Ostertagia circumcincta</name>
    <dbReference type="NCBI Taxonomy" id="45464"/>
    <lineage>
        <taxon>Eukaryota</taxon>
        <taxon>Metazoa</taxon>
        <taxon>Ecdysozoa</taxon>
        <taxon>Nematoda</taxon>
        <taxon>Chromadorea</taxon>
        <taxon>Rhabditida</taxon>
        <taxon>Rhabditina</taxon>
        <taxon>Rhabditomorpha</taxon>
        <taxon>Strongyloidea</taxon>
        <taxon>Trichostrongylidae</taxon>
        <taxon>Teladorsagia</taxon>
    </lineage>
</organism>
<dbReference type="GO" id="GO:0071051">
    <property type="term" value="P:poly(A)-dependent snoRNA 3'-end processing"/>
    <property type="evidence" value="ECO:0007669"/>
    <property type="project" value="TreeGrafter"/>
</dbReference>
<dbReference type="Pfam" id="PF08066">
    <property type="entry name" value="PMC2NT"/>
    <property type="match status" value="1"/>
</dbReference>
<dbReference type="InterPro" id="IPR002121">
    <property type="entry name" value="HRDC_dom"/>
</dbReference>
<dbReference type="InterPro" id="IPR045092">
    <property type="entry name" value="Rrp6-like"/>
</dbReference>
<dbReference type="InterPro" id="IPR002562">
    <property type="entry name" value="3'-5'_exonuclease_dom"/>
</dbReference>
<evidence type="ECO:0000313" key="12">
    <source>
        <dbReference type="Proteomes" id="UP000230423"/>
    </source>
</evidence>
<dbReference type="GO" id="GO:0000467">
    <property type="term" value="P:exonucleolytic trimming to generate mature 3'-end of 5.8S rRNA from tricistronic rRNA transcript (SSU-rRNA, 5.8S rRNA, LSU-rRNA)"/>
    <property type="evidence" value="ECO:0007669"/>
    <property type="project" value="InterPro"/>
</dbReference>
<dbReference type="InterPro" id="IPR036397">
    <property type="entry name" value="RNaseH_sf"/>
</dbReference>
<dbReference type="Gene3D" id="1.10.150.80">
    <property type="entry name" value="HRDC domain"/>
    <property type="match status" value="1"/>
</dbReference>
<evidence type="ECO:0000313" key="11">
    <source>
        <dbReference type="EMBL" id="PIO68916.1"/>
    </source>
</evidence>
<dbReference type="GO" id="GO:0005730">
    <property type="term" value="C:nucleolus"/>
    <property type="evidence" value="ECO:0007669"/>
    <property type="project" value="TreeGrafter"/>
</dbReference>
<dbReference type="Proteomes" id="UP000230423">
    <property type="component" value="Unassembled WGS sequence"/>
</dbReference>
<dbReference type="InterPro" id="IPR044876">
    <property type="entry name" value="HRDC_dom_sf"/>
</dbReference>
<dbReference type="GO" id="GO:0071038">
    <property type="term" value="P:TRAMP-dependent tRNA surveillance pathway"/>
    <property type="evidence" value="ECO:0007669"/>
    <property type="project" value="TreeGrafter"/>
</dbReference>
<evidence type="ECO:0000256" key="3">
    <source>
        <dbReference type="ARBA" id="ARBA00022722"/>
    </source>
</evidence>
<evidence type="ECO:0000256" key="9">
    <source>
        <dbReference type="SAM" id="MobiDB-lite"/>
    </source>
</evidence>
<sequence>MGDHPEPNVEPTSSVDGDCSEDVRAEKTQEIVKVVMQKAAFLVRAATDLPRRGDDFELCNSFSAFTAFMEQQETRIRLLLTSLMRNTGCPTRMPKLNCEVEEYLERVATVDDHVVERAVRPIFCVVLFQAEAEARFQERIHASDPGSALAEQLRLAYEQLKATKIANVKVKPQKEYGFESTIDNSTNPFIPKLKTKHNALPRKETSGMTIIDEGSSKLAGATGQGDLSLDYEADVSHPYQQEIQNFVVPSSQLESKEPIHHDFRSYLGLTCLMQISTRSEDFIIDPFPLWNDMHILNDPFTNPGILKVFHGSEHDIEWLQRDFGIYVVNMFDTGRAMRRLEMQKFNLRYLVHHYCDVTLNKKYQLADWRERPLDADMINYARCDTHYLLYCYDRLREELLEKGDTMQNLLRVVYSESAFICSRVYHKPSFDRDGFRGLERRRLNNRQEAAMRVLWHWRDRVAREEDESVQYVLPNHMLLTIAEMSSGLFADGVRRRKR</sequence>
<evidence type="ECO:0000259" key="10">
    <source>
        <dbReference type="PROSITE" id="PS50967"/>
    </source>
</evidence>
<dbReference type="GO" id="GO:0003727">
    <property type="term" value="F:single-stranded RNA binding"/>
    <property type="evidence" value="ECO:0007669"/>
    <property type="project" value="TreeGrafter"/>
</dbReference>
<dbReference type="GO" id="GO:0071040">
    <property type="term" value="P:nuclear polyadenylation-dependent antisense transcript catabolic process"/>
    <property type="evidence" value="ECO:0007669"/>
    <property type="project" value="TreeGrafter"/>
</dbReference>
<dbReference type="GO" id="GO:0000166">
    <property type="term" value="F:nucleotide binding"/>
    <property type="evidence" value="ECO:0007669"/>
    <property type="project" value="InterPro"/>
</dbReference>
<feature type="region of interest" description="Disordered" evidence="9">
    <location>
        <begin position="1"/>
        <end position="22"/>
    </location>
</feature>
<evidence type="ECO:0000256" key="7">
    <source>
        <dbReference type="ARBA" id="ARBA00023242"/>
    </source>
</evidence>
<dbReference type="GO" id="GO:0000175">
    <property type="term" value="F:3'-5'-RNA exonuclease activity"/>
    <property type="evidence" value="ECO:0007669"/>
    <property type="project" value="InterPro"/>
</dbReference>
<dbReference type="SUPFAM" id="SSF53098">
    <property type="entry name" value="Ribonuclease H-like"/>
    <property type="match status" value="1"/>
</dbReference>
<keyword evidence="3" id="KW-0540">Nuclease</keyword>
<keyword evidence="2" id="KW-0698">rRNA processing</keyword>
<evidence type="ECO:0000256" key="4">
    <source>
        <dbReference type="ARBA" id="ARBA00022801"/>
    </source>
</evidence>
<dbReference type="InterPro" id="IPR010997">
    <property type="entry name" value="HRDC-like_sf"/>
</dbReference>
<keyword evidence="4" id="KW-0378">Hydrolase</keyword>
<dbReference type="PANTHER" id="PTHR12124">
    <property type="entry name" value="POLYMYOSITIS/SCLERODERMA AUTOANTIGEN-RELATED"/>
    <property type="match status" value="1"/>
</dbReference>
<dbReference type="GO" id="GO:0000176">
    <property type="term" value="C:nuclear exosome (RNase complex)"/>
    <property type="evidence" value="ECO:0007669"/>
    <property type="project" value="InterPro"/>
</dbReference>
<dbReference type="InterPro" id="IPR012337">
    <property type="entry name" value="RNaseH-like_sf"/>
</dbReference>
<keyword evidence="7" id="KW-0539">Nucleus</keyword>
<name>A0A2G9UFF5_TELCI</name>
<proteinExistence type="inferred from homology"/>
<dbReference type="Pfam" id="PF00570">
    <property type="entry name" value="HRDC"/>
    <property type="match status" value="1"/>
</dbReference>
<feature type="domain" description="HRDC" evidence="10">
    <location>
        <begin position="444"/>
        <end position="498"/>
    </location>
</feature>
<dbReference type="PROSITE" id="PS50967">
    <property type="entry name" value="HRDC"/>
    <property type="match status" value="1"/>
</dbReference>
<keyword evidence="5" id="KW-0271">Exosome</keyword>
<dbReference type="SMART" id="SM00474">
    <property type="entry name" value="35EXOc"/>
    <property type="match status" value="1"/>
</dbReference>
<dbReference type="PANTHER" id="PTHR12124:SF47">
    <property type="entry name" value="EXOSOME COMPONENT 10"/>
    <property type="match status" value="1"/>
</dbReference>
<dbReference type="GO" id="GO:0071035">
    <property type="term" value="P:nuclear polyadenylation-dependent rRNA catabolic process"/>
    <property type="evidence" value="ECO:0007669"/>
    <property type="project" value="TreeGrafter"/>
</dbReference>
<gene>
    <name evidence="11" type="ORF">TELCIR_09284</name>
</gene>
<protein>
    <submittedName>
        <fullName evidence="11">3'-5' exonuclease</fullName>
    </submittedName>
</protein>
<evidence type="ECO:0000256" key="8">
    <source>
        <dbReference type="ARBA" id="ARBA00043957"/>
    </source>
</evidence>
<dbReference type="InterPro" id="IPR049559">
    <property type="entry name" value="Rrp6p-like_exo"/>
</dbReference>
<dbReference type="CDD" id="cd06147">
    <property type="entry name" value="Rrp6p_like_exo"/>
    <property type="match status" value="1"/>
</dbReference>
<reference evidence="11 12" key="1">
    <citation type="submission" date="2015-09" db="EMBL/GenBank/DDBJ databases">
        <title>Draft genome of the parasitic nematode Teladorsagia circumcincta isolate WARC Sus (inbred).</title>
        <authorList>
            <person name="Mitreva M."/>
        </authorList>
    </citation>
    <scope>NUCLEOTIDE SEQUENCE [LARGE SCALE GENOMIC DNA]</scope>
    <source>
        <strain evidence="11 12">S</strain>
    </source>
</reference>
<keyword evidence="6 11" id="KW-0269">Exonuclease</keyword>
<dbReference type="OrthoDB" id="2250022at2759"/>
<dbReference type="SUPFAM" id="SSF47819">
    <property type="entry name" value="HRDC-like"/>
    <property type="match status" value="1"/>
</dbReference>
<dbReference type="EMBL" id="KZ346861">
    <property type="protein sequence ID" value="PIO68916.1"/>
    <property type="molecule type" value="Genomic_DNA"/>
</dbReference>
<dbReference type="GO" id="GO:0071039">
    <property type="term" value="P:nuclear polyadenylation-dependent CUT catabolic process"/>
    <property type="evidence" value="ECO:0007669"/>
    <property type="project" value="TreeGrafter"/>
</dbReference>
<dbReference type="Pfam" id="PF01612">
    <property type="entry name" value="DNA_pol_A_exo1"/>
    <property type="match status" value="1"/>
</dbReference>
<evidence type="ECO:0000256" key="5">
    <source>
        <dbReference type="ARBA" id="ARBA00022835"/>
    </source>
</evidence>
<dbReference type="InterPro" id="IPR012588">
    <property type="entry name" value="Exosome-assoc_fac_Rrp6_N"/>
</dbReference>
<comment type="subcellular location">
    <subcellularLocation>
        <location evidence="1">Nucleus</location>
    </subcellularLocation>
</comment>
<comment type="similarity">
    <text evidence="8">Belongs to the exosome component 10/RRP6 family.</text>
</comment>
<evidence type="ECO:0000256" key="1">
    <source>
        <dbReference type="ARBA" id="ARBA00004123"/>
    </source>
</evidence>
<dbReference type="Gene3D" id="3.30.420.10">
    <property type="entry name" value="Ribonuclease H-like superfamily/Ribonuclease H"/>
    <property type="match status" value="1"/>
</dbReference>
<dbReference type="AlphaFoldDB" id="A0A2G9UFF5"/>